<dbReference type="OrthoDB" id="5471528at2"/>
<dbReference type="STRING" id="888061.AXF15_01415"/>
<dbReference type="Proteomes" id="UP000063964">
    <property type="component" value="Chromosome"/>
</dbReference>
<organism evidence="1 2">
    <name type="scientific">Desulfomicrobium orale DSM 12838</name>
    <dbReference type="NCBI Taxonomy" id="888061"/>
    <lineage>
        <taxon>Bacteria</taxon>
        <taxon>Pseudomonadati</taxon>
        <taxon>Thermodesulfobacteriota</taxon>
        <taxon>Desulfovibrionia</taxon>
        <taxon>Desulfovibrionales</taxon>
        <taxon>Desulfomicrobiaceae</taxon>
        <taxon>Desulfomicrobium</taxon>
    </lineage>
</organism>
<dbReference type="EMBL" id="CP014230">
    <property type="protein sequence ID" value="AMD91907.1"/>
    <property type="molecule type" value="Genomic_DNA"/>
</dbReference>
<dbReference type="RefSeq" id="WP_066602319.1">
    <property type="nucleotide sequence ID" value="NZ_CP014230.1"/>
</dbReference>
<proteinExistence type="predicted"/>
<protein>
    <submittedName>
        <fullName evidence="1">Uncharacterized protein</fullName>
    </submittedName>
</protein>
<evidence type="ECO:0000313" key="1">
    <source>
        <dbReference type="EMBL" id="AMD91907.1"/>
    </source>
</evidence>
<keyword evidence="2" id="KW-1185">Reference proteome</keyword>
<reference evidence="2" key="1">
    <citation type="submission" date="2016-02" db="EMBL/GenBank/DDBJ databases">
        <authorList>
            <person name="Holder M.E."/>
            <person name="Ajami N.J."/>
            <person name="Petrosino J.F."/>
        </authorList>
    </citation>
    <scope>NUCLEOTIDE SEQUENCE [LARGE SCALE GENOMIC DNA]</scope>
    <source>
        <strain evidence="2">DSM 12838</strain>
    </source>
</reference>
<dbReference type="KEGG" id="doa:AXF15_01415"/>
<accession>A0A0X8JN85</accession>
<evidence type="ECO:0000313" key="2">
    <source>
        <dbReference type="Proteomes" id="UP000063964"/>
    </source>
</evidence>
<name>A0A0X8JN85_9BACT</name>
<gene>
    <name evidence="1" type="ORF">AXF15_01415</name>
</gene>
<dbReference type="AlphaFoldDB" id="A0A0X8JN85"/>
<sequence length="110" mass="11991">MHAFGVYGHLAGLTEEELRACMALLGGYECEIQDDVLDFVHEGGFVDIDSVLDALPSMLSPAARGVIDIIDRQDWKMLRCTLGRGHLSQAAIALDNALDTAYASEIPRSR</sequence>